<dbReference type="Gene3D" id="3.40.50.1820">
    <property type="entry name" value="alpha/beta hydrolase"/>
    <property type="match status" value="1"/>
</dbReference>
<accession>A0A1Y6G050</accession>
<name>A0A1Y6G050_9GAMM</name>
<dbReference type="Pfam" id="PF05728">
    <property type="entry name" value="UPF0227"/>
    <property type="match status" value="1"/>
</dbReference>
<dbReference type="Proteomes" id="UP000194450">
    <property type="component" value="Unassembled WGS sequence"/>
</dbReference>
<dbReference type="AlphaFoldDB" id="A0A1Y6G050"/>
<protein>
    <recommendedName>
        <fullName evidence="3">Esterase</fullName>
    </recommendedName>
</protein>
<keyword evidence="2" id="KW-1185">Reference proteome</keyword>
<dbReference type="RefSeq" id="WP_086435534.1">
    <property type="nucleotide sequence ID" value="NZ_FXWH01000004.1"/>
</dbReference>
<dbReference type="OrthoDB" id="9814831at2"/>
<dbReference type="PANTHER" id="PTHR35602:SF3">
    <property type="entry name" value="ESTERASE YQIA"/>
    <property type="match status" value="1"/>
</dbReference>
<organism evidence="1 2">
    <name type="scientific">Pseudidiomarina planktonica</name>
    <dbReference type="NCBI Taxonomy" id="1323738"/>
    <lineage>
        <taxon>Bacteria</taxon>
        <taxon>Pseudomonadati</taxon>
        <taxon>Pseudomonadota</taxon>
        <taxon>Gammaproteobacteria</taxon>
        <taxon>Alteromonadales</taxon>
        <taxon>Idiomarinaceae</taxon>
        <taxon>Pseudidiomarina</taxon>
    </lineage>
</organism>
<dbReference type="InterPro" id="IPR008886">
    <property type="entry name" value="UPF0227/Esterase_YqiA"/>
</dbReference>
<reference evidence="2" key="1">
    <citation type="submission" date="2017-04" db="EMBL/GenBank/DDBJ databases">
        <authorList>
            <person name="Varghese N."/>
            <person name="Submissions S."/>
        </authorList>
    </citation>
    <scope>NUCLEOTIDE SEQUENCE [LARGE SCALE GENOMIC DNA]</scope>
</reference>
<dbReference type="SUPFAM" id="SSF53474">
    <property type="entry name" value="alpha/beta-Hydrolases"/>
    <property type="match status" value="1"/>
</dbReference>
<evidence type="ECO:0008006" key="3">
    <source>
        <dbReference type="Google" id="ProtNLM"/>
    </source>
</evidence>
<dbReference type="EMBL" id="FXWH01000004">
    <property type="protein sequence ID" value="SMQ80776.1"/>
    <property type="molecule type" value="Genomic_DNA"/>
</dbReference>
<evidence type="ECO:0000313" key="1">
    <source>
        <dbReference type="EMBL" id="SMQ80776.1"/>
    </source>
</evidence>
<dbReference type="PANTHER" id="PTHR35602">
    <property type="entry name" value="ESTERASE YQIA-RELATED"/>
    <property type="match status" value="1"/>
</dbReference>
<dbReference type="InterPro" id="IPR029058">
    <property type="entry name" value="AB_hydrolase_fold"/>
</dbReference>
<gene>
    <name evidence="1" type="ORF">SAMN06297229_2397</name>
</gene>
<evidence type="ECO:0000313" key="2">
    <source>
        <dbReference type="Proteomes" id="UP000194450"/>
    </source>
</evidence>
<proteinExistence type="predicted"/>
<sequence>MLLYLHGFESSPDSDKAQFMKRAVEAAGKQCLLPQLPASMVATKQLLDDYINSHAISAVMGSSLGGLWAHYVASEIVRLKQQQLRGVLINPAVAPGPRFDHYERERYHPYLKQNYQLTDADVACLQEAGSKLTQQSELLILLQQGDETLNYRDATEFYQSQRLVVEHGGNHRFVGLERYVPTLLEFLKIM</sequence>